<feature type="transmembrane region" description="Helical" evidence="2">
    <location>
        <begin position="238"/>
        <end position="265"/>
    </location>
</feature>
<feature type="region of interest" description="Disordered" evidence="1">
    <location>
        <begin position="359"/>
        <end position="390"/>
    </location>
</feature>
<dbReference type="PANTHER" id="PTHR28019:SF7">
    <property type="entry name" value="SUR7 PROTEIN"/>
    <property type="match status" value="1"/>
</dbReference>
<gene>
    <name evidence="3" type="ORF">NEMBOFW57_006579</name>
</gene>
<evidence type="ECO:0000256" key="1">
    <source>
        <dbReference type="SAM" id="MobiDB-lite"/>
    </source>
</evidence>
<proteinExistence type="predicted"/>
<dbReference type="Gene3D" id="1.20.140.150">
    <property type="match status" value="1"/>
</dbReference>
<dbReference type="EMBL" id="JAHCVI010000003">
    <property type="protein sequence ID" value="KAG7287076.1"/>
    <property type="molecule type" value="Genomic_DNA"/>
</dbReference>
<feature type="compositionally biased region" description="Basic and acidic residues" evidence="1">
    <location>
        <begin position="360"/>
        <end position="373"/>
    </location>
</feature>
<reference evidence="3" key="1">
    <citation type="submission" date="2023-02" db="EMBL/GenBank/DDBJ databases">
        <authorList>
            <person name="Palmer J.M."/>
        </authorList>
    </citation>
    <scope>NUCLEOTIDE SEQUENCE</scope>
    <source>
        <strain evidence="3">FW57</strain>
    </source>
</reference>
<keyword evidence="2" id="KW-0812">Transmembrane</keyword>
<accession>A0AAD4ETF5</accession>
<keyword evidence="2" id="KW-0472">Membrane</keyword>
<dbReference type="GO" id="GO:0051285">
    <property type="term" value="C:cell cortex of cell tip"/>
    <property type="evidence" value="ECO:0007669"/>
    <property type="project" value="TreeGrafter"/>
</dbReference>
<dbReference type="InterPro" id="IPR052413">
    <property type="entry name" value="SUR7_domain"/>
</dbReference>
<sequence length="390" mass="41645">MRGMSTGGGGSVVDMILKLAPIACAFFAFLFMAIALSSGIKPNYLEGLSIVNFNMSTLGKNLIKVPDVSDAAKDGCNKAGNVVNDVTDKIGDGIGGITNVFGGGGDKVSDAVDKAGDKVGGAAQDACNKGAEIADQAVQLTKDVIDKVMGSIAKAIGIKEYYSVHIGALCEGEYDPLFSDKDAKPNVQKCSRKFNTEKTDLSKKLDEELQVGPFKFKLSDLDLVEAIQNAFDLIPRALAAMAFFFLFAILALVTGLVLSVLAAVFDYKLQKMKNFALLGSMGFMGFGWFTSFIGVIGVTVVAEKVKKAVNEHGDKFGMSASTSPGLYFLLWASLLFSTVAFALLCLAWWRNRNSSGMVAEKNESESSMEDSHGFARMPTSGGQQFREEPL</sequence>
<evidence type="ECO:0000256" key="2">
    <source>
        <dbReference type="SAM" id="Phobius"/>
    </source>
</evidence>
<dbReference type="GO" id="GO:0031505">
    <property type="term" value="P:fungal-type cell wall organization"/>
    <property type="evidence" value="ECO:0007669"/>
    <property type="project" value="TreeGrafter"/>
</dbReference>
<dbReference type="GO" id="GO:0005886">
    <property type="term" value="C:plasma membrane"/>
    <property type="evidence" value="ECO:0007669"/>
    <property type="project" value="TreeGrafter"/>
</dbReference>
<comment type="caution">
    <text evidence="3">The sequence shown here is derived from an EMBL/GenBank/DDBJ whole genome shotgun (WGS) entry which is preliminary data.</text>
</comment>
<keyword evidence="4" id="KW-1185">Reference proteome</keyword>
<protein>
    <submittedName>
        <fullName evidence="3">Uncharacterized protein</fullName>
    </submittedName>
</protein>
<feature type="transmembrane region" description="Helical" evidence="2">
    <location>
        <begin position="326"/>
        <end position="349"/>
    </location>
</feature>
<dbReference type="Proteomes" id="UP001197093">
    <property type="component" value="Unassembled WGS sequence"/>
</dbReference>
<evidence type="ECO:0000313" key="3">
    <source>
        <dbReference type="EMBL" id="KAG7287076.1"/>
    </source>
</evidence>
<evidence type="ECO:0000313" key="4">
    <source>
        <dbReference type="Proteomes" id="UP001197093"/>
    </source>
</evidence>
<name>A0AAD4ETF5_9PEZI</name>
<keyword evidence="2" id="KW-1133">Transmembrane helix</keyword>
<dbReference type="PANTHER" id="PTHR28019">
    <property type="entry name" value="CELL MEMBRANE PROTEIN YLR413W-RELATED"/>
    <property type="match status" value="1"/>
</dbReference>
<feature type="transmembrane region" description="Helical" evidence="2">
    <location>
        <begin position="277"/>
        <end position="302"/>
    </location>
</feature>
<dbReference type="AlphaFoldDB" id="A0AAD4ETF5"/>
<organism evidence="3 4">
    <name type="scientific">Staphylotrichum longicolle</name>
    <dbReference type="NCBI Taxonomy" id="669026"/>
    <lineage>
        <taxon>Eukaryota</taxon>
        <taxon>Fungi</taxon>
        <taxon>Dikarya</taxon>
        <taxon>Ascomycota</taxon>
        <taxon>Pezizomycotina</taxon>
        <taxon>Sordariomycetes</taxon>
        <taxon>Sordariomycetidae</taxon>
        <taxon>Sordariales</taxon>
        <taxon>Chaetomiaceae</taxon>
        <taxon>Staphylotrichum</taxon>
    </lineage>
</organism>